<accession>A0A922L597</accession>
<feature type="binding site" evidence="6">
    <location>
        <position position="271"/>
    </location>
    <ligand>
        <name>Ca(2+)</name>
        <dbReference type="ChEBI" id="CHEBI:29108"/>
    </ligand>
</feature>
<dbReference type="InterPro" id="IPR036026">
    <property type="entry name" value="Seven-hairpin_glycosidases"/>
</dbReference>
<comment type="caution">
    <text evidence="9">The sequence shown here is derived from an EMBL/GenBank/DDBJ whole genome shotgun (WGS) entry which is preliminary data.</text>
</comment>
<dbReference type="GO" id="GO:0004571">
    <property type="term" value="F:mannosyl-oligosaccharide 1,2-alpha-mannosidase activity"/>
    <property type="evidence" value="ECO:0007669"/>
    <property type="project" value="InterPro"/>
</dbReference>
<evidence type="ECO:0000256" key="1">
    <source>
        <dbReference type="ARBA" id="ARBA00001913"/>
    </source>
</evidence>
<reference evidence="9" key="1">
    <citation type="submission" date="2013-05" db="EMBL/GenBank/DDBJ databases">
        <authorList>
            <person name="Yim A.K.Y."/>
            <person name="Chan T.F."/>
            <person name="Ji K.M."/>
            <person name="Liu X.Y."/>
            <person name="Zhou J.W."/>
            <person name="Li R.Q."/>
            <person name="Yang K.Y."/>
            <person name="Li J."/>
            <person name="Li M."/>
            <person name="Law P.T.W."/>
            <person name="Wu Y.L."/>
            <person name="Cai Z.L."/>
            <person name="Qin H."/>
            <person name="Bao Y."/>
            <person name="Leung R.K.K."/>
            <person name="Ng P.K.S."/>
            <person name="Zou J."/>
            <person name="Zhong X.J."/>
            <person name="Ran P.X."/>
            <person name="Zhong N.S."/>
            <person name="Liu Z.G."/>
            <person name="Tsui S.K.W."/>
        </authorList>
    </citation>
    <scope>NUCLEOTIDE SEQUENCE</scope>
    <source>
        <strain evidence="9">Derf</strain>
        <tissue evidence="9">Whole organism</tissue>
    </source>
</reference>
<name>A0A922L597_DERFA</name>
<keyword evidence="6" id="KW-0106">Calcium</keyword>
<dbReference type="Pfam" id="PF01532">
    <property type="entry name" value="Glyco_hydro_47"/>
    <property type="match status" value="1"/>
</dbReference>
<evidence type="ECO:0000313" key="10">
    <source>
        <dbReference type="Proteomes" id="UP000790347"/>
    </source>
</evidence>
<dbReference type="InterPro" id="IPR012341">
    <property type="entry name" value="6hp_glycosidase-like_sf"/>
</dbReference>
<protein>
    <recommendedName>
        <fullName evidence="8">alpha-1,2-Mannosidase</fullName>
        <ecNumber evidence="8">3.2.1.-</ecNumber>
    </recommendedName>
</protein>
<dbReference type="GO" id="GO:0000139">
    <property type="term" value="C:Golgi membrane"/>
    <property type="evidence" value="ECO:0007669"/>
    <property type="project" value="TreeGrafter"/>
</dbReference>
<comment type="similarity">
    <text evidence="3 8">Belongs to the glycosyl hydrolase 47 family.</text>
</comment>
<keyword evidence="8" id="KW-0326">Glycosidase</keyword>
<dbReference type="EMBL" id="ASGP02000003">
    <property type="protein sequence ID" value="KAH9517555.1"/>
    <property type="molecule type" value="Genomic_DNA"/>
</dbReference>
<reference evidence="9" key="2">
    <citation type="journal article" date="2022" name="Res Sq">
        <title>Comparative Genomics Reveals Insights into the Divergent Evolution of Astigmatic Mites and Household Pest Adaptations.</title>
        <authorList>
            <person name="Xiong Q."/>
            <person name="Wan A.T.-Y."/>
            <person name="Liu X.-Y."/>
            <person name="Fung C.S.-H."/>
            <person name="Xiao X."/>
            <person name="Malainual N."/>
            <person name="Hou J."/>
            <person name="Wang L."/>
            <person name="Wang M."/>
            <person name="Yang K."/>
            <person name="Cui Y."/>
            <person name="Leung E."/>
            <person name="Nong W."/>
            <person name="Shin S.-K."/>
            <person name="Au S."/>
            <person name="Jeong K.Y."/>
            <person name="Chew F.T."/>
            <person name="Hui J."/>
            <person name="Leung T.F."/>
            <person name="Tungtrongchitr A."/>
            <person name="Zhong N."/>
            <person name="Liu Z."/>
            <person name="Tsui S."/>
        </authorList>
    </citation>
    <scope>NUCLEOTIDE SEQUENCE</scope>
    <source>
        <strain evidence="9">Derf</strain>
        <tissue evidence="9">Whole organism</tissue>
    </source>
</reference>
<comment type="pathway">
    <text evidence="2">Protein modification; protein glycosylation.</text>
</comment>
<dbReference type="AlphaFoldDB" id="A0A922L597"/>
<dbReference type="InterPro" id="IPR050749">
    <property type="entry name" value="Glycosyl_Hydrolase_47"/>
</dbReference>
<evidence type="ECO:0000256" key="2">
    <source>
        <dbReference type="ARBA" id="ARBA00004922"/>
    </source>
</evidence>
<evidence type="ECO:0000256" key="3">
    <source>
        <dbReference type="ARBA" id="ARBA00007658"/>
    </source>
</evidence>
<sequence length="301" mass="34264">MLDEETGRWTDNKVSLGALGDSFYEYLIKAYVQSGHRDRQALQMYTDAMDAIDRSGMINQSASGHLTYVSDLVFGKPTNKMQHLTCFAGGMYMLGVHHMAGNSAVGIDIPDNVVRDDSAPKTLANLTAAEYSRLQRHFGLAVNLTETCYQSYHRTPTHLGPESFYFNEKVEAINPNGDYYILRPEVIESYFIMWRLTHDNRYREYAWEAAQAIYEHCRTESGYAGIYNVMHKPAIKDNTQQSFFLAETLKYLYLIFSNDKLLSLDEWVFNTEAHPLPICGHNSAYPASTCINNNNNNNGRT</sequence>
<keyword evidence="4 8" id="KW-0378">Hydrolase</keyword>
<dbReference type="SUPFAM" id="SSF48225">
    <property type="entry name" value="Seven-hairpin glycosidases"/>
    <property type="match status" value="1"/>
</dbReference>
<evidence type="ECO:0000313" key="9">
    <source>
        <dbReference type="EMBL" id="KAH9517555.1"/>
    </source>
</evidence>
<evidence type="ECO:0000256" key="7">
    <source>
        <dbReference type="PIRSR" id="PIRSR601382-3"/>
    </source>
</evidence>
<dbReference type="InterPro" id="IPR001382">
    <property type="entry name" value="Glyco_hydro_47"/>
</dbReference>
<proteinExistence type="inferred from homology"/>
<organism evidence="9 10">
    <name type="scientific">Dermatophagoides farinae</name>
    <name type="common">American house dust mite</name>
    <dbReference type="NCBI Taxonomy" id="6954"/>
    <lineage>
        <taxon>Eukaryota</taxon>
        <taxon>Metazoa</taxon>
        <taxon>Ecdysozoa</taxon>
        <taxon>Arthropoda</taxon>
        <taxon>Chelicerata</taxon>
        <taxon>Arachnida</taxon>
        <taxon>Acari</taxon>
        <taxon>Acariformes</taxon>
        <taxon>Sarcoptiformes</taxon>
        <taxon>Astigmata</taxon>
        <taxon>Psoroptidia</taxon>
        <taxon>Analgoidea</taxon>
        <taxon>Pyroglyphidae</taxon>
        <taxon>Dermatophagoidinae</taxon>
        <taxon>Dermatophagoides</taxon>
    </lineage>
</organism>
<dbReference type="PRINTS" id="PR00747">
    <property type="entry name" value="GLYHDRLASE47"/>
</dbReference>
<dbReference type="Proteomes" id="UP000790347">
    <property type="component" value="Unassembled WGS sequence"/>
</dbReference>
<dbReference type="GO" id="GO:0005975">
    <property type="term" value="P:carbohydrate metabolic process"/>
    <property type="evidence" value="ECO:0007669"/>
    <property type="project" value="InterPro"/>
</dbReference>
<gene>
    <name evidence="9" type="ORF">DERF_008221</name>
</gene>
<dbReference type="PANTHER" id="PTHR11742:SF6">
    <property type="entry name" value="MANNOSYL-OLIGOSACCHARIDE ALPHA-1,2-MANNOSIDASE IA-RELATED"/>
    <property type="match status" value="1"/>
</dbReference>
<evidence type="ECO:0000256" key="8">
    <source>
        <dbReference type="RuleBase" id="RU361193"/>
    </source>
</evidence>
<feature type="disulfide bond" evidence="7">
    <location>
        <begin position="86"/>
        <end position="148"/>
    </location>
</feature>
<evidence type="ECO:0000256" key="6">
    <source>
        <dbReference type="PIRSR" id="PIRSR601382-2"/>
    </source>
</evidence>
<dbReference type="GO" id="GO:0005783">
    <property type="term" value="C:endoplasmic reticulum"/>
    <property type="evidence" value="ECO:0007669"/>
    <property type="project" value="TreeGrafter"/>
</dbReference>
<dbReference type="Gene3D" id="1.50.10.10">
    <property type="match status" value="1"/>
</dbReference>
<keyword evidence="6" id="KW-0479">Metal-binding</keyword>
<keyword evidence="10" id="KW-1185">Reference proteome</keyword>
<keyword evidence="5 7" id="KW-1015">Disulfide bond</keyword>
<dbReference type="EC" id="3.2.1.-" evidence="8"/>
<evidence type="ECO:0000256" key="5">
    <source>
        <dbReference type="ARBA" id="ARBA00023157"/>
    </source>
</evidence>
<dbReference type="GO" id="GO:0005509">
    <property type="term" value="F:calcium ion binding"/>
    <property type="evidence" value="ECO:0007669"/>
    <property type="project" value="InterPro"/>
</dbReference>
<comment type="cofactor">
    <cofactor evidence="1 6">
        <name>Ca(2+)</name>
        <dbReference type="ChEBI" id="CHEBI:29108"/>
    </cofactor>
</comment>
<dbReference type="PANTHER" id="PTHR11742">
    <property type="entry name" value="MANNOSYL-OLIGOSACCHARIDE ALPHA-1,2-MANNOSIDASE-RELATED"/>
    <property type="match status" value="1"/>
</dbReference>
<evidence type="ECO:0000256" key="4">
    <source>
        <dbReference type="ARBA" id="ARBA00022801"/>
    </source>
</evidence>